<dbReference type="OrthoDB" id="5296987at2"/>
<dbReference type="Pfam" id="PF14375">
    <property type="entry name" value="Cys_rich_CWC"/>
    <property type="match status" value="1"/>
</dbReference>
<reference evidence="1 2" key="1">
    <citation type="submission" date="2019-04" db="EMBL/GenBank/DDBJ databases">
        <title>Crenobacter sp. nov.</title>
        <authorList>
            <person name="Shi S."/>
        </authorList>
    </citation>
    <scope>NUCLEOTIDE SEQUENCE [LARGE SCALE GENOMIC DNA]</scope>
    <source>
        <strain evidence="1 2">GY 70310</strain>
    </source>
</reference>
<proteinExistence type="predicted"/>
<dbReference type="Proteomes" id="UP000308891">
    <property type="component" value="Unassembled WGS sequence"/>
</dbReference>
<gene>
    <name evidence="1" type="ORF">E5K04_07120</name>
</gene>
<dbReference type="EMBL" id="STGJ01000006">
    <property type="protein sequence ID" value="TIC83784.1"/>
    <property type="molecule type" value="Genomic_DNA"/>
</dbReference>
<evidence type="ECO:0000313" key="1">
    <source>
        <dbReference type="EMBL" id="TIC83784.1"/>
    </source>
</evidence>
<organism evidence="1 2">
    <name type="scientific">Crenobacter intestini</name>
    <dbReference type="NCBI Taxonomy" id="2563443"/>
    <lineage>
        <taxon>Bacteria</taxon>
        <taxon>Pseudomonadati</taxon>
        <taxon>Pseudomonadota</taxon>
        <taxon>Betaproteobacteria</taxon>
        <taxon>Neisseriales</taxon>
        <taxon>Neisseriaceae</taxon>
        <taxon>Crenobacter</taxon>
    </lineage>
</organism>
<dbReference type="PANTHER" id="PTHR35175">
    <property type="entry name" value="DUF1289 DOMAIN-CONTAINING PROTEIN"/>
    <property type="match status" value="1"/>
</dbReference>
<name>A0A4T0UXC4_9NEIS</name>
<evidence type="ECO:0000313" key="2">
    <source>
        <dbReference type="Proteomes" id="UP000308891"/>
    </source>
</evidence>
<keyword evidence="2" id="KW-1185">Reference proteome</keyword>
<comment type="caution">
    <text evidence="1">The sequence shown here is derived from an EMBL/GenBank/DDBJ whole genome shotgun (WGS) entry which is preliminary data.</text>
</comment>
<dbReference type="AlphaFoldDB" id="A0A4T0UXC4"/>
<dbReference type="InterPro" id="IPR010710">
    <property type="entry name" value="DUF1289"/>
</dbReference>
<protein>
    <submittedName>
        <fullName evidence="1">DUF1289 domain-containing protein</fullName>
    </submittedName>
</protein>
<dbReference type="InterPro" id="IPR032720">
    <property type="entry name" value="Cys_rich_CWC"/>
</dbReference>
<sequence>MSVVSPCVGACALDAATQTCTGCQRTVDEIAAWSAMDDEEKRAVWARLLSLKPRVREKRCDACGAAFGCGSGGKDGSCWCNDLPNVLPPTPGVADCLCPDCLRARLAAEHAARGLPFDAR</sequence>
<accession>A0A4T0UXC4</accession>
<dbReference type="PANTHER" id="PTHR35175:SF2">
    <property type="entry name" value="DUF1289 DOMAIN-CONTAINING PROTEIN"/>
    <property type="match status" value="1"/>
</dbReference>
<dbReference type="Pfam" id="PF06945">
    <property type="entry name" value="DUF1289"/>
    <property type="match status" value="1"/>
</dbReference>
<dbReference type="RefSeq" id="WP_136552419.1">
    <property type="nucleotide sequence ID" value="NZ_STGJ01000006.1"/>
</dbReference>